<reference evidence="1 2" key="1">
    <citation type="submission" date="2014-02" db="EMBL/GenBank/DDBJ databases">
        <title>The small core and large imbalanced accessory genome model reveals a collaborative survival strategy of Sorangium cellulosum strains in nature.</title>
        <authorList>
            <person name="Han K."/>
            <person name="Peng R."/>
            <person name="Blom J."/>
            <person name="Li Y.-Z."/>
        </authorList>
    </citation>
    <scope>NUCLEOTIDE SEQUENCE [LARGE SCALE GENOMIC DNA]</scope>
    <source>
        <strain evidence="1 2">So0008-312</strain>
    </source>
</reference>
<dbReference type="EMBL" id="JEMA01000969">
    <property type="protein sequence ID" value="KYF63801.1"/>
    <property type="molecule type" value="Genomic_DNA"/>
</dbReference>
<organism evidence="1 2">
    <name type="scientific">Sorangium cellulosum</name>
    <name type="common">Polyangium cellulosum</name>
    <dbReference type="NCBI Taxonomy" id="56"/>
    <lineage>
        <taxon>Bacteria</taxon>
        <taxon>Pseudomonadati</taxon>
        <taxon>Myxococcota</taxon>
        <taxon>Polyangia</taxon>
        <taxon>Polyangiales</taxon>
        <taxon>Polyangiaceae</taxon>
        <taxon>Sorangium</taxon>
    </lineage>
</organism>
<sequence length="1217" mass="129282">MRNLTKVLVTMGSAATVGLLAPRARGQAMDVEPPLPNVLLLVDTSGSMEKTVAGGEPDCNPLNAPANEGLKSRWAKLVESLTGPITDFSCYAQPRTSSEFVDEFSLNSEPPYDRNYYIPFHRLLSRGCTKGPGADYNTLREHPFDDATQPCAAGMGWDQATSGLLDVYGDRIRFSLMTFDTLPDARTGLSGGAPDPVGGMAGMWSYFLEFQSGAGYPARGNPPDCAVEDMEVGAKNPAAPLWEGPLVPFPSYTADITEVRATNQRIQDALIATRPYGATPLAGMLTDARDYILNEASIWQGRPLGPRDDPYISGGCRKTSIVLISDGEPNLDLRPTCAQGPGPGPEGTGCPYEEPHVVAHALNTHVNPNRRVQTYTVGFGLTTRARQELSDPSFNCATLSSGDFLPGGRCDSASNALKACCTLSRIAIEGGTDRGYFPDDANELSAVMSQIFARIASNSTSRTIPVFANAATTADTGSDAAGVAYQFGSSFSPPPDGSMWSGNLERKRFVCEAVNGVMTTQLEDIDPSKGDDFAANVNSNDLSRPRRFFTVIGEADGAQNIWSQRSIRPATVAADGLGSYTGAVTGGGAPAPASLFANELSQAARALNLDPGAGTVPPQCSGGLRVNTAEQCAERLVAWEIGEPMPSDVPSRDGNELGSIYHSTPVVVGPPRDTIPDESYRLFAEDPDHANRPLMLYAATTDGQLHAFQVTAATAADPLKVDRVQNNELWSFLPPHVLPRLLQTFNQQSILLDGAPVVKNVVFERTGAQAAAGSSTWNTVLLAGGGAGGGFYYALDITDPREPRFLWQLSTDDSGNDLFGETTPTPAIATVTLEAGSGFREVAVAILPGGSAPLDPNQSACPRKSATHPYFQPTGNLSVRDSVRCWGTASTNGQVGAARSLTIVRLDTGEVLRTFRGHADEGPAGLSSRTEVVDFDSPITGVPVPFPSGVGEVAERIYVGDADGTLWHVRLASPNPDNWTVSLAWDAYSFESDTAASSQPIQTTPVVSTDPLGNTVVLFSTGDQEAFTAGTVETRAWSITERPVTNGVRFTENWVVPFTDGKRVTGPISLFNGCAYFATFTPAAPGTYACADGFGSIWGVDYLRGQAGNPAAYPNACLVIDPLAPPQHFEDQAPGTVVFGVAVTQKPTCIETETYSDPYFGTQTIVSQSSPPEYQLVFHTGAAGQQDAQGAETRTSTRSLQAPRRIVKIDSWATIIE</sequence>
<dbReference type="AlphaFoldDB" id="A0A150Q753"/>
<accession>A0A150Q753</accession>
<dbReference type="InterPro" id="IPR011047">
    <property type="entry name" value="Quinoprotein_ADH-like_sf"/>
</dbReference>
<evidence type="ECO:0000313" key="1">
    <source>
        <dbReference type="EMBL" id="KYF63801.1"/>
    </source>
</evidence>
<dbReference type="OrthoDB" id="7156875at2"/>
<evidence type="ECO:0000313" key="2">
    <source>
        <dbReference type="Proteomes" id="UP000075260"/>
    </source>
</evidence>
<name>A0A150Q753_SORCE</name>
<dbReference type="RefSeq" id="WP_061611996.1">
    <property type="nucleotide sequence ID" value="NZ_JEMA01000969.1"/>
</dbReference>
<dbReference type="InterPro" id="IPR036465">
    <property type="entry name" value="vWFA_dom_sf"/>
</dbReference>
<dbReference type="SUPFAM" id="SSF50998">
    <property type="entry name" value="Quinoprotein alcohol dehydrogenase-like"/>
    <property type="match status" value="1"/>
</dbReference>
<dbReference type="Proteomes" id="UP000075260">
    <property type="component" value="Unassembled WGS sequence"/>
</dbReference>
<dbReference type="Gene3D" id="3.40.50.410">
    <property type="entry name" value="von Willebrand factor, type A domain"/>
    <property type="match status" value="1"/>
</dbReference>
<protein>
    <submittedName>
        <fullName evidence="1">Uncharacterized protein</fullName>
    </submittedName>
</protein>
<comment type="caution">
    <text evidence="1">The sequence shown here is derived from an EMBL/GenBank/DDBJ whole genome shotgun (WGS) entry which is preliminary data.</text>
</comment>
<proteinExistence type="predicted"/>
<gene>
    <name evidence="1" type="ORF">BE15_07645</name>
</gene>